<feature type="transmembrane region" description="Helical" evidence="1">
    <location>
        <begin position="41"/>
        <end position="62"/>
    </location>
</feature>
<dbReference type="EMBL" id="CAXKWB010014388">
    <property type="protein sequence ID" value="CAL4110414.1"/>
    <property type="molecule type" value="Genomic_DNA"/>
</dbReference>
<gene>
    <name evidence="2" type="ORF">MNOR_LOCUS19399</name>
</gene>
<feature type="transmembrane region" description="Helical" evidence="1">
    <location>
        <begin position="12"/>
        <end position="29"/>
    </location>
</feature>
<dbReference type="Proteomes" id="UP001497623">
    <property type="component" value="Unassembled WGS sequence"/>
</dbReference>
<evidence type="ECO:0000313" key="2">
    <source>
        <dbReference type="EMBL" id="CAL4110414.1"/>
    </source>
</evidence>
<evidence type="ECO:0000313" key="3">
    <source>
        <dbReference type="Proteomes" id="UP001497623"/>
    </source>
</evidence>
<dbReference type="AlphaFoldDB" id="A0AAV2R5W2"/>
<keyword evidence="3" id="KW-1185">Reference proteome</keyword>
<comment type="caution">
    <text evidence="2">The sequence shown here is derived from an EMBL/GenBank/DDBJ whole genome shotgun (WGS) entry which is preliminary data.</text>
</comment>
<keyword evidence="1" id="KW-1133">Transmembrane helix</keyword>
<evidence type="ECO:0000256" key="1">
    <source>
        <dbReference type="SAM" id="Phobius"/>
    </source>
</evidence>
<keyword evidence="1" id="KW-0472">Membrane</keyword>
<protein>
    <submittedName>
        <fullName evidence="2">Uncharacterized protein</fullName>
    </submittedName>
</protein>
<proteinExistence type="predicted"/>
<reference evidence="2 3" key="1">
    <citation type="submission" date="2024-05" db="EMBL/GenBank/DDBJ databases">
        <authorList>
            <person name="Wallberg A."/>
        </authorList>
    </citation>
    <scope>NUCLEOTIDE SEQUENCE [LARGE SCALE GENOMIC DNA]</scope>
</reference>
<keyword evidence="1" id="KW-0812">Transmembrane</keyword>
<accession>A0AAV2R5W2</accession>
<sequence>MVPINSACFSFWLGVSTSLAMVMTIAAIVKTIASIAMSSMVSIHSAGFGFRLGICISFWVWFSTPLAMVMISNMAIPSITVSPMVSYITSTGFSFSISFSPRGYKK</sequence>
<feature type="transmembrane region" description="Helical" evidence="1">
    <location>
        <begin position="74"/>
        <end position="97"/>
    </location>
</feature>
<organism evidence="2 3">
    <name type="scientific">Meganyctiphanes norvegica</name>
    <name type="common">Northern krill</name>
    <name type="synonym">Thysanopoda norvegica</name>
    <dbReference type="NCBI Taxonomy" id="48144"/>
    <lineage>
        <taxon>Eukaryota</taxon>
        <taxon>Metazoa</taxon>
        <taxon>Ecdysozoa</taxon>
        <taxon>Arthropoda</taxon>
        <taxon>Crustacea</taxon>
        <taxon>Multicrustacea</taxon>
        <taxon>Malacostraca</taxon>
        <taxon>Eumalacostraca</taxon>
        <taxon>Eucarida</taxon>
        <taxon>Euphausiacea</taxon>
        <taxon>Euphausiidae</taxon>
        <taxon>Meganyctiphanes</taxon>
    </lineage>
</organism>
<name>A0AAV2R5W2_MEGNR</name>